<evidence type="ECO:0000313" key="5">
    <source>
        <dbReference type="EMBL" id="RNA03447.1"/>
    </source>
</evidence>
<comment type="subunit">
    <text evidence="2">Homodimer; disulfide-linked.</text>
</comment>
<reference evidence="5 6" key="1">
    <citation type="journal article" date="2018" name="Sci. Rep.">
        <title>Genomic signatures of local adaptation to the degree of environmental predictability in rotifers.</title>
        <authorList>
            <person name="Franch-Gras L."/>
            <person name="Hahn C."/>
            <person name="Garcia-Roger E.M."/>
            <person name="Carmona M.J."/>
            <person name="Serra M."/>
            <person name="Gomez A."/>
        </authorList>
    </citation>
    <scope>NUCLEOTIDE SEQUENCE [LARGE SCALE GENOMIC DNA]</scope>
    <source>
        <strain evidence="5">HYR1</strain>
    </source>
</reference>
<dbReference type="GO" id="GO:0005179">
    <property type="term" value="F:hormone activity"/>
    <property type="evidence" value="ECO:0007669"/>
    <property type="project" value="UniProtKB-KW"/>
</dbReference>
<keyword evidence="6" id="KW-1185">Reference proteome</keyword>
<dbReference type="GO" id="GO:0006874">
    <property type="term" value="P:intracellular calcium ion homeostasis"/>
    <property type="evidence" value="ECO:0007669"/>
    <property type="project" value="TreeGrafter"/>
</dbReference>
<comment type="caution">
    <text evidence="5">The sequence shown here is derived from an EMBL/GenBank/DDBJ whole genome shotgun (WGS) entry which is preliminary data.</text>
</comment>
<evidence type="ECO:0000256" key="1">
    <source>
        <dbReference type="ARBA" id="ARBA00008693"/>
    </source>
</evidence>
<organism evidence="5 6">
    <name type="scientific">Brachionus plicatilis</name>
    <name type="common">Marine rotifer</name>
    <name type="synonym">Brachionus muelleri</name>
    <dbReference type="NCBI Taxonomy" id="10195"/>
    <lineage>
        <taxon>Eukaryota</taxon>
        <taxon>Metazoa</taxon>
        <taxon>Spiralia</taxon>
        <taxon>Gnathifera</taxon>
        <taxon>Rotifera</taxon>
        <taxon>Eurotatoria</taxon>
        <taxon>Monogononta</taxon>
        <taxon>Pseudotrocha</taxon>
        <taxon>Ploima</taxon>
        <taxon>Brachionidae</taxon>
        <taxon>Brachionus</taxon>
    </lineage>
</organism>
<evidence type="ECO:0000256" key="4">
    <source>
        <dbReference type="ARBA" id="ARBA00023157"/>
    </source>
</evidence>
<name>A0A3M7PWF8_BRAPC</name>
<keyword evidence="4" id="KW-1015">Disulfide bond</keyword>
<dbReference type="EMBL" id="REGN01008500">
    <property type="protein sequence ID" value="RNA03447.1"/>
    <property type="molecule type" value="Genomic_DNA"/>
</dbReference>
<dbReference type="Proteomes" id="UP000276133">
    <property type="component" value="Unassembled WGS sequence"/>
</dbReference>
<dbReference type="OrthoDB" id="9970481at2759"/>
<evidence type="ECO:0000313" key="6">
    <source>
        <dbReference type="Proteomes" id="UP000276133"/>
    </source>
</evidence>
<keyword evidence="3" id="KW-0372">Hormone</keyword>
<sequence>MGFNNLDLKRVIPNGDIDQNCLELLRSSNITNMERCEFYKCFEKRFPCGKEYWIINWGYKYCRRYADENFANNFTTVGQKLLNHVNECLPRYFEKAYKSSRPIQCKKLSNQAFRAQTNCYKDIQKDFCIAFEENKILFVKVMDNSDLMNFESIAMIRKATEKCSTKLNFFSLFSGI</sequence>
<proteinExistence type="inferred from homology"/>
<dbReference type="STRING" id="10195.A0A3M7PWF8"/>
<dbReference type="PANTHER" id="PTHR11245">
    <property type="entry name" value="STANNIOCALCIN"/>
    <property type="match status" value="1"/>
</dbReference>
<evidence type="ECO:0000256" key="2">
    <source>
        <dbReference type="ARBA" id="ARBA00011748"/>
    </source>
</evidence>
<dbReference type="AlphaFoldDB" id="A0A3M7PWF8"/>
<dbReference type="PANTHER" id="PTHR11245:SF6">
    <property type="entry name" value="DUF19 DOMAIN-CONTAINING PROTEIN"/>
    <property type="match status" value="1"/>
</dbReference>
<protein>
    <submittedName>
        <fullName evidence="5">Stanniocalcin family</fullName>
    </submittedName>
</protein>
<comment type="similarity">
    <text evidence="1">Belongs to the stanniocalcin family.</text>
</comment>
<dbReference type="InterPro" id="IPR004978">
    <property type="entry name" value="Stanniocalcin"/>
</dbReference>
<evidence type="ECO:0000256" key="3">
    <source>
        <dbReference type="ARBA" id="ARBA00022702"/>
    </source>
</evidence>
<gene>
    <name evidence="5" type="ORF">BpHYR1_013613</name>
</gene>
<accession>A0A3M7PWF8</accession>
<dbReference type="GO" id="GO:0005615">
    <property type="term" value="C:extracellular space"/>
    <property type="evidence" value="ECO:0007669"/>
    <property type="project" value="TreeGrafter"/>
</dbReference>